<protein>
    <recommendedName>
        <fullName evidence="2">protein-tyrosine-phosphatase</fullName>
        <ecNumber evidence="2">3.1.3.48</ecNumber>
    </recommendedName>
</protein>
<dbReference type="eggNOG" id="COG3001">
    <property type="taxonomic scope" value="Bacteria"/>
</dbReference>
<dbReference type="Gene3D" id="3.30.200.20">
    <property type="entry name" value="Phosphorylase Kinase, domain 1"/>
    <property type="match status" value="1"/>
</dbReference>
<dbReference type="InterPro" id="IPR023485">
    <property type="entry name" value="Ptyr_pPase"/>
</dbReference>
<evidence type="ECO:0000256" key="5">
    <source>
        <dbReference type="PIRSR" id="PIRSR617867-1"/>
    </source>
</evidence>
<proteinExistence type="inferred from homology"/>
<dbReference type="Gene3D" id="1.10.510.10">
    <property type="entry name" value="Transferase(Phosphotransferase) domain 1"/>
    <property type="match status" value="1"/>
</dbReference>
<dbReference type="CDD" id="cd16343">
    <property type="entry name" value="LMWPTP"/>
    <property type="match status" value="1"/>
</dbReference>
<reference evidence="7 8" key="1">
    <citation type="journal article" date="2009" name="Genome Res.">
        <title>Complete genome of the cellulolytic thermophile Acidothermus cellulolyticus 11B provides insights into its ecophysiological and evolutionary adaptations.</title>
        <authorList>
            <person name="Barabote R.D."/>
            <person name="Xie G."/>
            <person name="Leu D.H."/>
            <person name="Normand P."/>
            <person name="Necsulea A."/>
            <person name="Daubin V."/>
            <person name="Medigue C."/>
            <person name="Adney W.S."/>
            <person name="Xu X.C."/>
            <person name="Lapidus A."/>
            <person name="Parales R.E."/>
            <person name="Detter C."/>
            <person name="Pujic P."/>
            <person name="Bruce D."/>
            <person name="Lavire C."/>
            <person name="Challacombe J.F."/>
            <person name="Brettin T.S."/>
            <person name="Berry A.M."/>
        </authorList>
    </citation>
    <scope>NUCLEOTIDE SEQUENCE [LARGE SCALE GENOMIC DNA]</scope>
    <source>
        <strain evidence="8">ATCC 43068 / DSM 8971 / 11B</strain>
    </source>
</reference>
<sequence>MAAMVAVCFVCLGNICRSPMATVVTRQLLAERGLSGAVQVSSAGTGDWHVGEPMDERTAAVLRRRGYDGAEIARHRARRFEPAWFDEYDLILAVDEENLRALQRRAAAHQRGKIRLLREFDPLADGDVDVPDPYYGGPEGFDTVLAMIERSCTALVDELERRLAGRSAAPTSPAERPVEAADAGLSVTLVSRVSGGDICESWRGADRHGRPVFVKTLRNAPAGFFTAEARGREFLAVPGGPPLPEILAVTEDALVVSWIEEDRPNPRAAREFGRRLARMHASAPPYFGAAEPGFIGTLPLPNEPTASWPEFYAKCRLRPFLQALPRRQRDVVEEVCDVIDRLAGPTEPPARIHGDLWSGNLVWAADGRVWLVDTAAAHGGHRETDLAMLALFGTPYFDDILAGYHEVAPLDPGWRRRLPLHQLHPLLVHATLFGGGYAERAVAAARTALEILS</sequence>
<dbReference type="InterPro" id="IPR050438">
    <property type="entry name" value="LMW_PTPase"/>
</dbReference>
<keyword evidence="4" id="KW-0904">Protein phosphatase</keyword>
<dbReference type="Gene3D" id="3.40.50.2300">
    <property type="match status" value="1"/>
</dbReference>
<feature type="active site" description="Nucleophile" evidence="5">
    <location>
        <position position="11"/>
    </location>
</feature>
<evidence type="ECO:0000313" key="8">
    <source>
        <dbReference type="Proteomes" id="UP000008221"/>
    </source>
</evidence>
<gene>
    <name evidence="7" type="ordered locus">Acel_0047</name>
</gene>
<dbReference type="InParanoid" id="A0LQW3"/>
<dbReference type="EMBL" id="CP000481">
    <property type="protein sequence ID" value="ABK51823.1"/>
    <property type="molecule type" value="Genomic_DNA"/>
</dbReference>
<evidence type="ECO:0000313" key="7">
    <source>
        <dbReference type="EMBL" id="ABK51823.1"/>
    </source>
</evidence>
<dbReference type="SUPFAM" id="SSF56112">
    <property type="entry name" value="Protein kinase-like (PK-like)"/>
    <property type="match status" value="1"/>
</dbReference>
<dbReference type="InterPro" id="IPR011009">
    <property type="entry name" value="Kinase-like_dom_sf"/>
</dbReference>
<keyword evidence="3" id="KW-0378">Hydrolase</keyword>
<dbReference type="HOGENOM" id="CLU_603603_0_0_11"/>
<dbReference type="AlphaFoldDB" id="A0LQW3"/>
<dbReference type="GO" id="GO:0004725">
    <property type="term" value="F:protein tyrosine phosphatase activity"/>
    <property type="evidence" value="ECO:0007669"/>
    <property type="project" value="UniProtKB-EC"/>
</dbReference>
<dbReference type="eggNOG" id="COG0394">
    <property type="taxonomic scope" value="Bacteria"/>
</dbReference>
<evidence type="ECO:0000256" key="4">
    <source>
        <dbReference type="ARBA" id="ARBA00022912"/>
    </source>
</evidence>
<name>A0LQW3_ACIC1</name>
<dbReference type="PRINTS" id="PR00719">
    <property type="entry name" value="LMWPTPASE"/>
</dbReference>
<feature type="domain" description="Phosphotyrosine protein phosphatase I" evidence="6">
    <location>
        <begin position="5"/>
        <end position="158"/>
    </location>
</feature>
<keyword evidence="8" id="KW-1185">Reference proteome</keyword>
<dbReference type="SMART" id="SM00226">
    <property type="entry name" value="LMWPc"/>
    <property type="match status" value="1"/>
</dbReference>
<dbReference type="KEGG" id="ace:Acel_0047"/>
<dbReference type="EC" id="3.1.3.48" evidence="2"/>
<evidence type="ECO:0000259" key="6">
    <source>
        <dbReference type="SMART" id="SM00226"/>
    </source>
</evidence>
<feature type="active site" description="Proton donor" evidence="5">
    <location>
        <position position="132"/>
    </location>
</feature>
<dbReference type="Pfam" id="PF01451">
    <property type="entry name" value="LMWPc"/>
    <property type="match status" value="1"/>
</dbReference>
<organism evidence="7 8">
    <name type="scientific">Acidothermus cellulolyticus (strain ATCC 43068 / DSM 8971 / 11B)</name>
    <dbReference type="NCBI Taxonomy" id="351607"/>
    <lineage>
        <taxon>Bacteria</taxon>
        <taxon>Bacillati</taxon>
        <taxon>Actinomycetota</taxon>
        <taxon>Actinomycetes</taxon>
        <taxon>Acidothermales</taxon>
        <taxon>Acidothermaceae</taxon>
        <taxon>Acidothermus</taxon>
    </lineage>
</organism>
<evidence type="ECO:0000256" key="3">
    <source>
        <dbReference type="ARBA" id="ARBA00022801"/>
    </source>
</evidence>
<dbReference type="InterPro" id="IPR017867">
    <property type="entry name" value="Tyr_phospatase_low_mol_wt"/>
</dbReference>
<comment type="similarity">
    <text evidence="1">Belongs to the low molecular weight phosphotyrosine protein phosphatase family.</text>
</comment>
<accession>A0LQW3</accession>
<dbReference type="PANTHER" id="PTHR11717:SF7">
    <property type="entry name" value="LOW MOLECULAR WEIGHT PHOSPHOTYROSINE PROTEIN PHOSPHATASE"/>
    <property type="match status" value="1"/>
</dbReference>
<dbReference type="Proteomes" id="UP000008221">
    <property type="component" value="Chromosome"/>
</dbReference>
<dbReference type="SUPFAM" id="SSF52788">
    <property type="entry name" value="Phosphotyrosine protein phosphatases I"/>
    <property type="match status" value="1"/>
</dbReference>
<evidence type="ECO:0000256" key="1">
    <source>
        <dbReference type="ARBA" id="ARBA00011063"/>
    </source>
</evidence>
<dbReference type="InterPro" id="IPR016477">
    <property type="entry name" value="Fructo-/Ketosamine-3-kinase"/>
</dbReference>
<dbReference type="Gene3D" id="1.20.1270.240">
    <property type="match status" value="1"/>
</dbReference>
<dbReference type="PANTHER" id="PTHR11717">
    <property type="entry name" value="LOW MOLECULAR WEIGHT PROTEIN TYROSINE PHOSPHATASE"/>
    <property type="match status" value="1"/>
</dbReference>
<feature type="active site" evidence="5">
    <location>
        <position position="17"/>
    </location>
</feature>
<dbReference type="Pfam" id="PF03881">
    <property type="entry name" value="Fructosamin_kin"/>
    <property type="match status" value="1"/>
</dbReference>
<dbReference type="InterPro" id="IPR036196">
    <property type="entry name" value="Ptyr_pPase_sf"/>
</dbReference>
<evidence type="ECO:0000256" key="2">
    <source>
        <dbReference type="ARBA" id="ARBA00013064"/>
    </source>
</evidence>